<dbReference type="PROSITE" id="PS50207">
    <property type="entry name" value="CASPASE_P10"/>
    <property type="match status" value="1"/>
</dbReference>
<organism evidence="6 7">
    <name type="scientific">Nesidiocoris tenuis</name>
    <dbReference type="NCBI Taxonomy" id="355587"/>
    <lineage>
        <taxon>Eukaryota</taxon>
        <taxon>Metazoa</taxon>
        <taxon>Ecdysozoa</taxon>
        <taxon>Arthropoda</taxon>
        <taxon>Hexapoda</taxon>
        <taxon>Insecta</taxon>
        <taxon>Pterygota</taxon>
        <taxon>Neoptera</taxon>
        <taxon>Paraneoptera</taxon>
        <taxon>Hemiptera</taxon>
        <taxon>Heteroptera</taxon>
        <taxon>Panheteroptera</taxon>
        <taxon>Cimicomorpha</taxon>
        <taxon>Miridae</taxon>
        <taxon>Dicyphina</taxon>
        <taxon>Nesidiocoris</taxon>
    </lineage>
</organism>
<dbReference type="Pfam" id="PF23725">
    <property type="entry name" value="Dredd_N"/>
    <property type="match status" value="1"/>
</dbReference>
<dbReference type="Pfam" id="PF00656">
    <property type="entry name" value="Peptidase_C14"/>
    <property type="match status" value="1"/>
</dbReference>
<reference evidence="6 7" key="1">
    <citation type="submission" date="2020-02" db="EMBL/GenBank/DDBJ databases">
        <authorList>
            <person name="Ferguson B K."/>
        </authorList>
    </citation>
    <scope>NUCLEOTIDE SEQUENCE [LARGE SCALE GENOMIC DNA]</scope>
</reference>
<evidence type="ECO:0000259" key="5">
    <source>
        <dbReference type="PROSITE" id="PS50208"/>
    </source>
</evidence>
<dbReference type="InterPro" id="IPR011600">
    <property type="entry name" value="Pept_C14_caspase"/>
</dbReference>
<name>A0A6H5GRM5_9HEMI</name>
<dbReference type="Proteomes" id="UP000479000">
    <property type="component" value="Unassembled WGS sequence"/>
</dbReference>
<dbReference type="GO" id="GO:0006508">
    <property type="term" value="P:proteolysis"/>
    <property type="evidence" value="ECO:0007669"/>
    <property type="project" value="InterPro"/>
</dbReference>
<evidence type="ECO:0000259" key="4">
    <source>
        <dbReference type="PROSITE" id="PS50207"/>
    </source>
</evidence>
<feature type="region of interest" description="Disordered" evidence="3">
    <location>
        <begin position="531"/>
        <end position="567"/>
    </location>
</feature>
<dbReference type="InterPro" id="IPR029030">
    <property type="entry name" value="Caspase-like_dom_sf"/>
</dbReference>
<comment type="similarity">
    <text evidence="1 2">Belongs to the peptidase C14A family.</text>
</comment>
<evidence type="ECO:0000313" key="6">
    <source>
        <dbReference type="EMBL" id="CAB0005605.1"/>
    </source>
</evidence>
<sequence>MDRTDFIGDDEILKSLSRSSLFNEANLRRLNLTLDFEDAVSLLYLVSDGGRDVAETIYCQLCEAEIEAKSSFTRVNFANICLKNVRNWQSRLVDALVEIEYFKGLMDVFGVNRIDALYNIRANDSGLIANKLRIFRLCDSLDSSGRREFLKHALTVFDKPTVEHVQLEMYFLFWQMRGELDPSGSGFHLLVRCLQEAELHAMLDIIAPDSHVGAKKLSIDDYNLDKYPILDKSEIGLCLIVNQFEFDDSENNRASSCQDETSLRKVMLSLRFKVEALHNLLSLEMALQIKRAINSNFNSKKHSILWVIVMSHGQDGHVMGRDGVYVPTKDLALALHESKGLRRVPKILVICACRGSDVFTARSTGLYEADGLANEQKALRSDIMDLITCYSTIPGFISIRNLNKGSLFIQVLCEVLDRRPDLEICEIFTVVNNALMNPKYYRAYNPLKLAHPCEFNKRERSNILERLNGESLTQSLILPSTSCSHFKKFTVQRRASGDSRVRLMDIIETGARKRMKLPNFPLSSSIQLKSSQEANFGESGWETMSETTSHPQANQQNDTTPKKKSVF</sequence>
<evidence type="ECO:0000256" key="1">
    <source>
        <dbReference type="ARBA" id="ARBA00010134"/>
    </source>
</evidence>
<dbReference type="InterPro" id="IPR002398">
    <property type="entry name" value="Pept_C14"/>
</dbReference>
<dbReference type="EMBL" id="CADCXU010016565">
    <property type="protein sequence ID" value="CAB0005605.1"/>
    <property type="molecule type" value="Genomic_DNA"/>
</dbReference>
<dbReference type="SMART" id="SM00115">
    <property type="entry name" value="CASc"/>
    <property type="match status" value="1"/>
</dbReference>
<feature type="compositionally biased region" description="Polar residues" evidence="3">
    <location>
        <begin position="542"/>
        <end position="559"/>
    </location>
</feature>
<keyword evidence="7" id="KW-1185">Reference proteome</keyword>
<evidence type="ECO:0000313" key="7">
    <source>
        <dbReference type="Proteomes" id="UP000479000"/>
    </source>
</evidence>
<dbReference type="PROSITE" id="PS50208">
    <property type="entry name" value="CASPASE_P20"/>
    <property type="match status" value="1"/>
</dbReference>
<protein>
    <recommendedName>
        <fullName evidence="8">Caspase family p20 domain-containing protein</fullName>
    </recommendedName>
</protein>
<proteinExistence type="inferred from homology"/>
<dbReference type="Gene3D" id="3.40.50.1460">
    <property type="match status" value="1"/>
</dbReference>
<dbReference type="InterPro" id="IPR015917">
    <property type="entry name" value="Pept_C14A"/>
</dbReference>
<dbReference type="PRINTS" id="PR00376">
    <property type="entry name" value="IL1BCENZYME"/>
</dbReference>
<dbReference type="OrthoDB" id="6044770at2759"/>
<feature type="domain" description="Caspase family p10" evidence="4">
    <location>
        <begin position="385"/>
        <end position="435"/>
    </location>
</feature>
<dbReference type="InterPro" id="IPR002138">
    <property type="entry name" value="Pept_C14_p10"/>
</dbReference>
<gene>
    <name evidence="6" type="ORF">NTEN_LOCUS11082</name>
</gene>
<dbReference type="GO" id="GO:0004197">
    <property type="term" value="F:cysteine-type endopeptidase activity"/>
    <property type="evidence" value="ECO:0007669"/>
    <property type="project" value="InterPro"/>
</dbReference>
<accession>A0A6H5GRM5</accession>
<dbReference type="PANTHER" id="PTHR10454">
    <property type="entry name" value="CASPASE"/>
    <property type="match status" value="1"/>
</dbReference>
<feature type="domain" description="Caspase family p20" evidence="5">
    <location>
        <begin position="234"/>
        <end position="357"/>
    </location>
</feature>
<evidence type="ECO:0000256" key="3">
    <source>
        <dbReference type="SAM" id="MobiDB-lite"/>
    </source>
</evidence>
<dbReference type="SUPFAM" id="SSF52129">
    <property type="entry name" value="Caspase-like"/>
    <property type="match status" value="1"/>
</dbReference>
<evidence type="ECO:0008006" key="8">
    <source>
        <dbReference type="Google" id="ProtNLM"/>
    </source>
</evidence>
<evidence type="ECO:0000256" key="2">
    <source>
        <dbReference type="RuleBase" id="RU003971"/>
    </source>
</evidence>
<dbReference type="InterPro" id="IPR056259">
    <property type="entry name" value="Dredd_N"/>
</dbReference>
<dbReference type="AlphaFoldDB" id="A0A6H5GRM5"/>
<dbReference type="InterPro" id="IPR001309">
    <property type="entry name" value="Pept_C14_p20"/>
</dbReference>